<organism evidence="2 3">
    <name type="scientific">Desulfonema magnum</name>
    <dbReference type="NCBI Taxonomy" id="45655"/>
    <lineage>
        <taxon>Bacteria</taxon>
        <taxon>Pseudomonadati</taxon>
        <taxon>Thermodesulfobacteriota</taxon>
        <taxon>Desulfobacteria</taxon>
        <taxon>Desulfobacterales</taxon>
        <taxon>Desulfococcaceae</taxon>
        <taxon>Desulfonema</taxon>
    </lineage>
</organism>
<gene>
    <name evidence="2" type="ORF">dnm_047070</name>
</gene>
<feature type="region of interest" description="Disordered" evidence="1">
    <location>
        <begin position="122"/>
        <end position="155"/>
    </location>
</feature>
<dbReference type="Proteomes" id="UP000663722">
    <property type="component" value="Chromosome"/>
</dbReference>
<dbReference type="InterPro" id="IPR036116">
    <property type="entry name" value="FN3_sf"/>
</dbReference>
<dbReference type="EMBL" id="CP061800">
    <property type="protein sequence ID" value="QTA88660.1"/>
    <property type="molecule type" value="Genomic_DNA"/>
</dbReference>
<sequence length="511" mass="54305">MKKGTFISLIIILTLVTGISFVTPALAVVAGGHLEVTDITGTTAAFSASYNEMIKPIEKGACWDTTDNPNPTRENCFGQTPVANNGGMIEGLSPNTSYNFVIYSILADGDVLYSRSSDMVTFTTTPEEPTTTTTTTETTTTTTGTATTTTTTGGTTTTTLTTTITTTTTVPSGNKYTISATSGENGSIDPAGDIPLDEGTNWYFLMNPHPGYKVADVTVDGESQGARTTYAFQNVSDNHTIHVTFETSTETQYTIKATSGENGSISPLGDIVVNKGEDRTFIMAPDVGYKVADVTIDGKSEGPKTSHTFTDVMKNYEIHVTFVPLSGGTQYTINATAGEGGSIGPPGSVLVNEGESKAFSMYMETGYIVENVLVDEQSMGPIENYTFPNVTANHTIHVTFKKSGVTYIITATSEENGSISPSGQIQVPEGESQTFTIYHSCGYIVDDILVDNKSVGSVSTYTFPSVIKNHSIHATFTFPGVCLPGDANDDGKITLEDVIYNLQVISGKIEN</sequence>
<evidence type="ECO:0000313" key="3">
    <source>
        <dbReference type="Proteomes" id="UP000663722"/>
    </source>
</evidence>
<dbReference type="AlphaFoldDB" id="A0A975BPF7"/>
<accession>A0A975BPF7</accession>
<evidence type="ECO:0000256" key="1">
    <source>
        <dbReference type="SAM" id="MobiDB-lite"/>
    </source>
</evidence>
<name>A0A975BPF7_9BACT</name>
<protein>
    <recommendedName>
        <fullName evidence="4">Dockerin domain-containing protein</fullName>
    </recommendedName>
</protein>
<dbReference type="InterPro" id="IPR018247">
    <property type="entry name" value="EF_Hand_1_Ca_BS"/>
</dbReference>
<proteinExistence type="predicted"/>
<keyword evidence="3" id="KW-1185">Reference proteome</keyword>
<dbReference type="PROSITE" id="PS00018">
    <property type="entry name" value="EF_HAND_1"/>
    <property type="match status" value="1"/>
</dbReference>
<feature type="region of interest" description="Disordered" evidence="1">
    <location>
        <begin position="171"/>
        <end position="192"/>
    </location>
</feature>
<dbReference type="KEGG" id="dmm:dnm_047070"/>
<reference evidence="2" key="1">
    <citation type="journal article" date="2021" name="Microb. Physiol.">
        <title>Proteogenomic Insights into the Physiology of Marine, Sulfate-Reducing, Filamentous Desulfonema limicola and Desulfonema magnum.</title>
        <authorList>
            <person name="Schnaars V."/>
            <person name="Wohlbrand L."/>
            <person name="Scheve S."/>
            <person name="Hinrichs C."/>
            <person name="Reinhardt R."/>
            <person name="Rabus R."/>
        </authorList>
    </citation>
    <scope>NUCLEOTIDE SEQUENCE</scope>
    <source>
        <strain evidence="2">4be13</strain>
    </source>
</reference>
<evidence type="ECO:0008006" key="4">
    <source>
        <dbReference type="Google" id="ProtNLM"/>
    </source>
</evidence>
<dbReference type="RefSeq" id="WP_207683325.1">
    <property type="nucleotide sequence ID" value="NZ_CP061800.1"/>
</dbReference>
<evidence type="ECO:0000313" key="2">
    <source>
        <dbReference type="EMBL" id="QTA88660.1"/>
    </source>
</evidence>
<dbReference type="SUPFAM" id="SSF49265">
    <property type="entry name" value="Fibronectin type III"/>
    <property type="match status" value="1"/>
</dbReference>
<feature type="compositionally biased region" description="Polar residues" evidence="1">
    <location>
        <begin position="171"/>
        <end position="185"/>
    </location>
</feature>